<gene>
    <name evidence="8" type="ordered locus">WS1085</name>
</gene>
<evidence type="ECO:0000313" key="9">
    <source>
        <dbReference type="Proteomes" id="UP000000422"/>
    </source>
</evidence>
<feature type="domain" description="Core-binding (CB)" evidence="7">
    <location>
        <begin position="86"/>
        <end position="168"/>
    </location>
</feature>
<evidence type="ECO:0000256" key="2">
    <source>
        <dbReference type="ARBA" id="ARBA00022908"/>
    </source>
</evidence>
<keyword evidence="3 5" id="KW-0238">DNA-binding</keyword>
<evidence type="ECO:0000256" key="5">
    <source>
        <dbReference type="PROSITE-ProRule" id="PRU01248"/>
    </source>
</evidence>
<dbReference type="HOGENOM" id="CLU_027562_17_1_7"/>
<evidence type="ECO:0000313" key="8">
    <source>
        <dbReference type="EMBL" id="CAE10181.1"/>
    </source>
</evidence>
<dbReference type="Gene3D" id="1.10.443.10">
    <property type="entry name" value="Intergrase catalytic core"/>
    <property type="match status" value="1"/>
</dbReference>
<reference evidence="8 9" key="1">
    <citation type="journal article" date="2003" name="Proc. Natl. Acad. Sci. U.S.A.">
        <title>Complete genome sequence and analysis of Wolinella succinogenes.</title>
        <authorList>
            <person name="Baar C."/>
            <person name="Eppinger M."/>
            <person name="Raddatz G."/>
            <person name="Simon JM."/>
            <person name="Lanz C."/>
            <person name="Klimmek O."/>
            <person name="Nandakumar R."/>
            <person name="Gross R."/>
            <person name="Rosinus A."/>
            <person name="Keller H."/>
            <person name="Jagtap P."/>
            <person name="Linke B."/>
            <person name="Meyer F."/>
            <person name="Lederer H."/>
            <person name="Schuster S.C."/>
        </authorList>
    </citation>
    <scope>NUCLEOTIDE SEQUENCE [LARGE SCALE GENOMIC DNA]</scope>
    <source>
        <strain evidence="9">ATCC 29543 / DSM 1740 / CCUG 13145 / JCM 31913 / LMG 7466 / NCTC 11488 / FDC 602W</strain>
    </source>
</reference>
<keyword evidence="9" id="KW-1185">Reference proteome</keyword>
<dbReference type="eggNOG" id="COG0582">
    <property type="taxonomic scope" value="Bacteria"/>
</dbReference>
<dbReference type="GO" id="GO:0015074">
    <property type="term" value="P:DNA integration"/>
    <property type="evidence" value="ECO:0007669"/>
    <property type="project" value="UniProtKB-KW"/>
</dbReference>
<evidence type="ECO:0000259" key="6">
    <source>
        <dbReference type="PROSITE" id="PS51898"/>
    </source>
</evidence>
<evidence type="ECO:0008006" key="10">
    <source>
        <dbReference type="Google" id="ProtNLM"/>
    </source>
</evidence>
<name>Q7MRS4_WOLSU</name>
<dbReference type="InterPro" id="IPR010998">
    <property type="entry name" value="Integrase_recombinase_N"/>
</dbReference>
<dbReference type="PANTHER" id="PTHR30349">
    <property type="entry name" value="PHAGE INTEGRASE-RELATED"/>
    <property type="match status" value="1"/>
</dbReference>
<comment type="similarity">
    <text evidence="1">Belongs to the 'phage' integrase family.</text>
</comment>
<protein>
    <recommendedName>
        <fullName evidence="10">Tyr recombinase domain-containing protein</fullName>
    </recommendedName>
</protein>
<dbReference type="GO" id="GO:0006310">
    <property type="term" value="P:DNA recombination"/>
    <property type="evidence" value="ECO:0007669"/>
    <property type="project" value="UniProtKB-KW"/>
</dbReference>
<dbReference type="InterPro" id="IPR050090">
    <property type="entry name" value="Tyrosine_recombinase_XerCD"/>
</dbReference>
<dbReference type="InterPro" id="IPR044068">
    <property type="entry name" value="CB"/>
</dbReference>
<dbReference type="Pfam" id="PF00589">
    <property type="entry name" value="Phage_integrase"/>
    <property type="match status" value="1"/>
</dbReference>
<dbReference type="SUPFAM" id="SSF56349">
    <property type="entry name" value="DNA breaking-rejoining enzymes"/>
    <property type="match status" value="1"/>
</dbReference>
<dbReference type="InterPro" id="IPR013762">
    <property type="entry name" value="Integrase-like_cat_sf"/>
</dbReference>
<dbReference type="InterPro" id="IPR002104">
    <property type="entry name" value="Integrase_catalytic"/>
</dbReference>
<evidence type="ECO:0000256" key="3">
    <source>
        <dbReference type="ARBA" id="ARBA00023125"/>
    </source>
</evidence>
<keyword evidence="2" id="KW-0229">DNA integration</keyword>
<proteinExistence type="inferred from homology"/>
<evidence type="ECO:0000256" key="1">
    <source>
        <dbReference type="ARBA" id="ARBA00008857"/>
    </source>
</evidence>
<dbReference type="AlphaFoldDB" id="Q7MRS4"/>
<evidence type="ECO:0000256" key="4">
    <source>
        <dbReference type="ARBA" id="ARBA00023172"/>
    </source>
</evidence>
<sequence>MLNHRRQSSKEVKVQEIKAMILDRAAKKMWYVRYTVFFDNGNRSTAEESTKVPKREKSLTWMQTKYLPVWIARKKEKLKIQEKANHQFAYFADIFLAARENFHDYQNTQYRTSRVLEDFGKKSITSITKLEIKLWLQALKHKATGIPLSKNSKLKYLGIFRGIFELAIDAQLISHNLCDEIRIQQERRNLNKIEPFSVEETCLLIQRSQCREKYGQLLHEYLGIAFNMGMSPAEILGLQLSDIDLKNRILRIQRNITKGKIKETKTTYRDRILPILDGALPYIETLDFQAKKKRSIWLFSGDDGNYLPDIEIIRGEKEIIKENLRIKKTTKWYRLLLDCGIPYRDLKNTRHTFAVRALETKSLTFQELANFLGHGSLQMILNHYAKWIGGKAMSANKNIRLFGDHLGDPNQKKKGG</sequence>
<accession>Q7MRS4</accession>
<dbReference type="GO" id="GO:0003677">
    <property type="term" value="F:DNA binding"/>
    <property type="evidence" value="ECO:0007669"/>
    <property type="project" value="UniProtKB-UniRule"/>
</dbReference>
<dbReference type="KEGG" id="wsu:WS1085"/>
<dbReference type="InterPro" id="IPR011010">
    <property type="entry name" value="DNA_brk_join_enz"/>
</dbReference>
<dbReference type="STRING" id="273121.WS1085"/>
<evidence type="ECO:0000259" key="7">
    <source>
        <dbReference type="PROSITE" id="PS51900"/>
    </source>
</evidence>
<dbReference type="Proteomes" id="UP000000422">
    <property type="component" value="Chromosome"/>
</dbReference>
<dbReference type="Gene3D" id="1.10.150.130">
    <property type="match status" value="1"/>
</dbReference>
<dbReference type="PROSITE" id="PS51898">
    <property type="entry name" value="TYR_RECOMBINASE"/>
    <property type="match status" value="1"/>
</dbReference>
<organism evidence="9">
    <name type="scientific">Wolinella succinogenes (strain ATCC 29543 / DSM 1740 / CCUG 13145 / JCM 31913 / LMG 7466 / NCTC 11488 / FDC 602W)</name>
    <name type="common">Vibrio succinogenes</name>
    <dbReference type="NCBI Taxonomy" id="273121"/>
    <lineage>
        <taxon>Bacteria</taxon>
        <taxon>Pseudomonadati</taxon>
        <taxon>Campylobacterota</taxon>
        <taxon>Epsilonproteobacteria</taxon>
        <taxon>Campylobacterales</taxon>
        <taxon>Helicobacteraceae</taxon>
        <taxon>Wolinella</taxon>
    </lineage>
</organism>
<dbReference type="PANTHER" id="PTHR30349:SF41">
    <property type="entry name" value="INTEGRASE_RECOMBINASE PROTEIN MJ0367-RELATED"/>
    <property type="match status" value="1"/>
</dbReference>
<feature type="domain" description="Tyr recombinase" evidence="6">
    <location>
        <begin position="191"/>
        <end position="401"/>
    </location>
</feature>
<dbReference type="PROSITE" id="PS51900">
    <property type="entry name" value="CB"/>
    <property type="match status" value="1"/>
</dbReference>
<dbReference type="EMBL" id="BX571659">
    <property type="protein sequence ID" value="CAE10181.1"/>
    <property type="molecule type" value="Genomic_DNA"/>
</dbReference>
<keyword evidence="4" id="KW-0233">DNA recombination</keyword>